<dbReference type="GO" id="GO:0019594">
    <property type="term" value="P:mannitol metabolic process"/>
    <property type="evidence" value="ECO:0007669"/>
    <property type="project" value="InterPro"/>
</dbReference>
<dbReference type="PANTHER" id="PTHR43362:SF1">
    <property type="entry name" value="MANNITOL DEHYDROGENASE 2-RELATED"/>
    <property type="match status" value="1"/>
</dbReference>
<dbReference type="PROSITE" id="PS00974">
    <property type="entry name" value="MANNITOL_DHGENASE"/>
    <property type="match status" value="1"/>
</dbReference>
<feature type="domain" description="Mannitol dehydrogenase C-terminal" evidence="4">
    <location>
        <begin position="281"/>
        <end position="443"/>
    </location>
</feature>
<reference evidence="5 6" key="1">
    <citation type="journal article" date="2017" name="Antonie Van Leeuwenhoek">
        <title>Rhizobium rhizosphaerae sp. nov., a novel species isolated from rice rhizosphere.</title>
        <authorList>
            <person name="Zhao J.J."/>
            <person name="Zhang J."/>
            <person name="Zhang R.J."/>
            <person name="Zhang C.W."/>
            <person name="Yin H.Q."/>
            <person name="Zhang X.X."/>
        </authorList>
    </citation>
    <scope>NUCLEOTIDE SEQUENCE [LARGE SCALE GENOMIC DNA]</scope>
    <source>
        <strain evidence="5 6">E3</strain>
    </source>
</reference>
<evidence type="ECO:0000313" key="6">
    <source>
        <dbReference type="Proteomes" id="UP000006334"/>
    </source>
</evidence>
<dbReference type="PANTHER" id="PTHR43362">
    <property type="entry name" value="MANNITOL DEHYDROGENASE DSF1-RELATED"/>
    <property type="match status" value="1"/>
</dbReference>
<dbReference type="GO" id="GO:0009026">
    <property type="term" value="F:tagaturonate reductase activity"/>
    <property type="evidence" value="ECO:0007669"/>
    <property type="project" value="UniProtKB-EC"/>
</dbReference>
<dbReference type="EMBL" id="BAEN01000023">
    <property type="protein sequence ID" value="GAC13841.1"/>
    <property type="molecule type" value="Genomic_DNA"/>
</dbReference>
<dbReference type="RefSeq" id="WP_008843658.1">
    <property type="nucleotide sequence ID" value="NZ_BAEN01000023.1"/>
</dbReference>
<dbReference type="eggNOG" id="COG0246">
    <property type="taxonomic scope" value="Bacteria"/>
</dbReference>
<comment type="caution">
    <text evidence="5">The sequence shown here is derived from an EMBL/GenBank/DDBJ whole genome shotgun (WGS) entry which is preliminary data.</text>
</comment>
<dbReference type="Gene3D" id="3.40.50.720">
    <property type="entry name" value="NAD(P)-binding Rossmann-like Domain"/>
    <property type="match status" value="1"/>
</dbReference>
<dbReference type="InterPro" id="IPR023027">
    <property type="entry name" value="Mannitol_DH_CS"/>
</dbReference>
<dbReference type="Pfam" id="PF08125">
    <property type="entry name" value="Mannitol_dh_C"/>
    <property type="match status" value="1"/>
</dbReference>
<protein>
    <submittedName>
        <fullName evidence="5">Tagaturonate reductase</fullName>
        <ecNumber evidence="5">1.1.1.58</ecNumber>
    </submittedName>
</protein>
<dbReference type="PRINTS" id="PR00084">
    <property type="entry name" value="MTLDHDRGNASE"/>
</dbReference>
<evidence type="ECO:0000259" key="3">
    <source>
        <dbReference type="Pfam" id="PF01232"/>
    </source>
</evidence>
<dbReference type="InterPro" id="IPR013328">
    <property type="entry name" value="6PGD_dom2"/>
</dbReference>
<dbReference type="Proteomes" id="UP000006334">
    <property type="component" value="Unassembled WGS sequence"/>
</dbReference>
<dbReference type="InterPro" id="IPR050988">
    <property type="entry name" value="Mannitol_DH/Oxidoreductase"/>
</dbReference>
<evidence type="ECO:0000313" key="5">
    <source>
        <dbReference type="EMBL" id="GAC13841.1"/>
    </source>
</evidence>
<dbReference type="OrthoDB" id="271711at2"/>
<proteinExistence type="predicted"/>
<dbReference type="InterPro" id="IPR000669">
    <property type="entry name" value="Mannitol_DH"/>
</dbReference>
<evidence type="ECO:0000259" key="4">
    <source>
        <dbReference type="Pfam" id="PF08125"/>
    </source>
</evidence>
<evidence type="ECO:0000256" key="2">
    <source>
        <dbReference type="ARBA" id="ARBA00023027"/>
    </source>
</evidence>
<organism evidence="5 6">
    <name type="scientific">Aliiglaciecola lipolytica E3</name>
    <dbReference type="NCBI Taxonomy" id="1127673"/>
    <lineage>
        <taxon>Bacteria</taxon>
        <taxon>Pseudomonadati</taxon>
        <taxon>Pseudomonadota</taxon>
        <taxon>Gammaproteobacteria</taxon>
        <taxon>Alteromonadales</taxon>
        <taxon>Alteromonadaceae</taxon>
        <taxon>Aliiglaciecola</taxon>
    </lineage>
</organism>
<dbReference type="SUPFAM" id="SSF48179">
    <property type="entry name" value="6-phosphogluconate dehydrogenase C-terminal domain-like"/>
    <property type="match status" value="1"/>
</dbReference>
<dbReference type="Pfam" id="PF01232">
    <property type="entry name" value="Mannitol_dh"/>
    <property type="match status" value="1"/>
</dbReference>
<sequence length="485" mass="53923">MKQLSKTTLSELKPEIHAPLYGENAITSGIVHFGTGNFHRAHQAVYCDALLNQGETKWGITGVSMRSSDMRDKLVPQDFLYTQATLGDKTDYRIIGSIQNIYVAPENPRAVIDAVANSTTQLVTTTITEKGYCLTSGKVDLQNPLIQHDLESLESPQSTYGFLAAALIQRCAEQGAPVTILCCDNMHAGGEHLRDGVYLLLEQHDPDAIYWVSKNVAFSSSMVDRVTPATSEQLIQNVAEKLGLHDAAPVAAEPFTQWVIEDNFAGQRPPFDQVGAIFVDDISIFERIKLRFLNAGHSMLAGMGYLAGDQFIHEALERPTLAAFTEQALKNNALPVTRAPASMDVNDYIEQVFERFRNSNLPYAVLQVGSDSSQKIQQRWMPTIDDAIAVNGEYQYFAFALASWVHFIHKALNNNDLIDPLRNEFAQVQSSDLASRVRQYLELAGANRFVFYSNSDFMALVVRYHLIIDQVGIEKAIETTQILAK</sequence>
<name>K6XQA0_9ALTE</name>
<dbReference type="InterPro" id="IPR008927">
    <property type="entry name" value="6-PGluconate_DH-like_C_sf"/>
</dbReference>
<dbReference type="SUPFAM" id="SSF51735">
    <property type="entry name" value="NAD(P)-binding Rossmann-fold domains"/>
    <property type="match status" value="1"/>
</dbReference>
<dbReference type="InterPro" id="IPR013131">
    <property type="entry name" value="Mannitol_DH_N"/>
</dbReference>
<accession>K6XQA0</accession>
<keyword evidence="6" id="KW-1185">Reference proteome</keyword>
<dbReference type="AlphaFoldDB" id="K6XQA0"/>
<feature type="domain" description="Mannitol dehydrogenase N-terminal" evidence="3">
    <location>
        <begin position="29"/>
        <end position="271"/>
    </location>
</feature>
<dbReference type="InterPro" id="IPR013118">
    <property type="entry name" value="Mannitol_DH_C"/>
</dbReference>
<keyword evidence="2" id="KW-0520">NAD</keyword>
<dbReference type="InterPro" id="IPR036291">
    <property type="entry name" value="NAD(P)-bd_dom_sf"/>
</dbReference>
<gene>
    <name evidence="5" type="primary">uxaB</name>
    <name evidence="5" type="ORF">GLIP_1200</name>
</gene>
<dbReference type="EC" id="1.1.1.58" evidence="5"/>
<dbReference type="Gene3D" id="1.10.1040.10">
    <property type="entry name" value="N-(1-d-carboxylethyl)-l-norvaline Dehydrogenase, domain 2"/>
    <property type="match status" value="1"/>
</dbReference>
<evidence type="ECO:0000256" key="1">
    <source>
        <dbReference type="ARBA" id="ARBA00023002"/>
    </source>
</evidence>
<dbReference type="STRING" id="1127673.GLIP_1200"/>
<keyword evidence="1 5" id="KW-0560">Oxidoreductase</keyword>